<dbReference type="SUPFAM" id="SSF51905">
    <property type="entry name" value="FAD/NAD(P)-binding domain"/>
    <property type="match status" value="1"/>
</dbReference>
<dbReference type="Gene3D" id="3.50.50.60">
    <property type="entry name" value="FAD/NAD(P)-binding domain"/>
    <property type="match status" value="1"/>
</dbReference>
<protein>
    <recommendedName>
        <fullName evidence="3">FAD/NAD(P)-binding domain-containing protein</fullName>
    </recommendedName>
</protein>
<accession>A0AAE2MNL2</accession>
<dbReference type="AlphaFoldDB" id="A0AAE2MNL2"/>
<dbReference type="Gene3D" id="3.40.50.720">
    <property type="entry name" value="NAD(P)-binding Rossmann-like Domain"/>
    <property type="match status" value="1"/>
</dbReference>
<evidence type="ECO:0008006" key="3">
    <source>
        <dbReference type="Google" id="ProtNLM"/>
    </source>
</evidence>
<comment type="caution">
    <text evidence="1">The sequence shown here is derived from an EMBL/GenBank/DDBJ whole genome shotgun (WGS) entry which is preliminary data.</text>
</comment>
<evidence type="ECO:0000313" key="1">
    <source>
        <dbReference type="EMBL" id="MBB4292641.1"/>
    </source>
</evidence>
<reference evidence="1 2" key="1">
    <citation type="submission" date="2020-08" db="EMBL/GenBank/DDBJ databases">
        <title>Genomic Encyclopedia of Type Strains, Phase IV (KMG-V): Genome sequencing to study the core and pangenomes of soil and plant-associated prokaryotes.</title>
        <authorList>
            <person name="Whitman W."/>
        </authorList>
    </citation>
    <scope>NUCLEOTIDE SEQUENCE [LARGE SCALE GENOMIC DNA]</scope>
    <source>
        <strain evidence="1 2">SEMIA 415</strain>
    </source>
</reference>
<name>A0AAE2MNL2_RHILE</name>
<dbReference type="InterPro" id="IPR036188">
    <property type="entry name" value="FAD/NAD-bd_sf"/>
</dbReference>
<evidence type="ECO:0000313" key="2">
    <source>
        <dbReference type="Proteomes" id="UP000538507"/>
    </source>
</evidence>
<dbReference type="Proteomes" id="UP000538507">
    <property type="component" value="Unassembled WGS sequence"/>
</dbReference>
<organism evidence="1 2">
    <name type="scientific">Rhizobium leguminosarum</name>
    <dbReference type="NCBI Taxonomy" id="384"/>
    <lineage>
        <taxon>Bacteria</taxon>
        <taxon>Pseudomonadati</taxon>
        <taxon>Pseudomonadota</taxon>
        <taxon>Alphaproteobacteria</taxon>
        <taxon>Hyphomicrobiales</taxon>
        <taxon>Rhizobiaceae</taxon>
        <taxon>Rhizobium/Agrobacterium group</taxon>
        <taxon>Rhizobium</taxon>
    </lineage>
</organism>
<gene>
    <name evidence="1" type="ORF">GGE16_004720</name>
</gene>
<dbReference type="EMBL" id="JACIGO010000006">
    <property type="protein sequence ID" value="MBB4292641.1"/>
    <property type="molecule type" value="Genomic_DNA"/>
</dbReference>
<proteinExistence type="predicted"/>
<sequence>MTKVGVDIRLNSYIEASDVDAIGADAVILATGSYSPETGFQKALPSIETPPGMDQGNVFGIEAVMARQARPSRRILLLDEGGGWRGCGTAWKLAE</sequence>